<feature type="region of interest" description="Disordered" evidence="7">
    <location>
        <begin position="356"/>
        <end position="382"/>
    </location>
</feature>
<dbReference type="PANTHER" id="PTHR13264:SF5">
    <property type="entry name" value="PRE-MRNA-SPLICING FACTOR SYF2"/>
    <property type="match status" value="1"/>
</dbReference>
<organism evidence="9 10">
    <name type="scientific">Plasmodium vivax India VII</name>
    <dbReference type="NCBI Taxonomy" id="1077284"/>
    <lineage>
        <taxon>Eukaryota</taxon>
        <taxon>Sar</taxon>
        <taxon>Alveolata</taxon>
        <taxon>Apicomplexa</taxon>
        <taxon>Aconoidasida</taxon>
        <taxon>Haemosporida</taxon>
        <taxon>Plasmodiidae</taxon>
        <taxon>Plasmodium</taxon>
        <taxon>Plasmodium (Plasmodium)</taxon>
    </lineage>
</organism>
<evidence type="ECO:0000256" key="1">
    <source>
        <dbReference type="ARBA" id="ARBA00004123"/>
    </source>
</evidence>
<protein>
    <submittedName>
        <fullName evidence="9">Cyclophilin</fullName>
    </submittedName>
</protein>
<sequence>MGKKRYAYLQLSINGIVLGKVYIQLFDDAEVKNSVDNFLSLCRGNRHHSMFTGEPLTYKHCVIEKVKQNKCIKSGYLRCKVTHDSSGKVIPPSARINNQGKYEQVECIFGPNFKKERSQRRHANAGLLTMVQVGPKRCSSVFKITLGSVSKYNGRNTIIGRVVRNMHILRAIELIPVTNKFEPKICIYISDCNEVSEALFRGERVSSRQQYIDSLFANLGGNEARGAAEESDGSDGSGGSGDDDDDDGGGGGALSGARARGKQAKAKNTEKQKGMELLNRILADIDALTRGEAVQRAEPVQRVEPMQMVKSVESVEPVQSVEPIQSADPTECPPRGMTDRERRLLEIKLRINQSKGLNEVEATRERLTGHPSTRGTSAGKTDEYARYHYEKNASVTNACGKRPAGGDEPGGPPAGDASLTGDAPPDGEALPTGDASITGDPPHSSGDDGEDPPAIYTTSAAQAKGASKKKNKKDLLEVDRDSRFFKKMKFNFSINRNLYEEKKKKLGESFYGGDLLATDSSKCTESDKNKVISFCRKQQVVRSKLSRKRQHEDGLFKNYINRRNKMYNRKLDRYFNQHTAEIRQNLERGG</sequence>
<dbReference type="PROSITE" id="PS50072">
    <property type="entry name" value="CSA_PPIASE_2"/>
    <property type="match status" value="1"/>
</dbReference>
<evidence type="ECO:0000256" key="5">
    <source>
        <dbReference type="ARBA" id="ARBA00023187"/>
    </source>
</evidence>
<comment type="subcellular location">
    <subcellularLocation>
        <location evidence="1">Nucleus</location>
    </subcellularLocation>
</comment>
<dbReference type="Pfam" id="PF00160">
    <property type="entry name" value="Pro_isomerase"/>
    <property type="match status" value="1"/>
</dbReference>
<dbReference type="OrthoDB" id="408413at2759"/>
<feature type="region of interest" description="Disordered" evidence="7">
    <location>
        <begin position="315"/>
        <end position="337"/>
    </location>
</feature>
<comment type="similarity">
    <text evidence="2">Belongs to the SYF2 family.</text>
</comment>
<proteinExistence type="inferred from homology"/>
<dbReference type="InterPro" id="IPR029000">
    <property type="entry name" value="Cyclophilin-like_dom_sf"/>
</dbReference>
<evidence type="ECO:0000256" key="2">
    <source>
        <dbReference type="ARBA" id="ARBA00010028"/>
    </source>
</evidence>
<keyword evidence="3" id="KW-0507">mRNA processing</keyword>
<reference evidence="9 10" key="1">
    <citation type="submission" date="2011-08" db="EMBL/GenBank/DDBJ databases">
        <title>The Genome Sequence of Plasmodium vivax India VII.</title>
        <authorList>
            <consortium name="The Broad Institute Genome Sequencing Platform"/>
            <consortium name="The Broad Institute Genome Sequencing Center for Infectious Disease"/>
            <person name="Neafsey D."/>
            <person name="Carlton J."/>
            <person name="Barnwell J."/>
            <person name="Collins W."/>
            <person name="Escalante A."/>
            <person name="Mullikin J."/>
            <person name="Saul A."/>
            <person name="Guigo R."/>
            <person name="Camara F."/>
            <person name="Young S.K."/>
            <person name="Zeng Q."/>
            <person name="Gargeya S."/>
            <person name="Fitzgerald M."/>
            <person name="Haas B."/>
            <person name="Abouelleil A."/>
            <person name="Alvarado L."/>
            <person name="Arachchi H.M."/>
            <person name="Berlin A."/>
            <person name="Brown A."/>
            <person name="Chapman S.B."/>
            <person name="Chen Z."/>
            <person name="Dunbar C."/>
            <person name="Freedman E."/>
            <person name="Gearin G."/>
            <person name="Gellesch M."/>
            <person name="Goldberg J."/>
            <person name="Griggs A."/>
            <person name="Gujja S."/>
            <person name="Heiman D."/>
            <person name="Howarth C."/>
            <person name="Larson L."/>
            <person name="Lui A."/>
            <person name="MacDonald P.J.P."/>
            <person name="Montmayeur A."/>
            <person name="Murphy C."/>
            <person name="Neiman D."/>
            <person name="Pearson M."/>
            <person name="Priest M."/>
            <person name="Roberts A."/>
            <person name="Saif S."/>
            <person name="Shea T."/>
            <person name="Shenoy N."/>
            <person name="Sisk P."/>
            <person name="Stolte C."/>
            <person name="Sykes S."/>
            <person name="Wortman J."/>
            <person name="Nusbaum C."/>
            <person name="Birren B."/>
        </authorList>
    </citation>
    <scope>NUCLEOTIDE SEQUENCE [LARGE SCALE GENOMIC DNA]</scope>
    <source>
        <strain evidence="9 10">India VII</strain>
    </source>
</reference>
<dbReference type="GO" id="GO:0000974">
    <property type="term" value="C:Prp19 complex"/>
    <property type="evidence" value="ECO:0007669"/>
    <property type="project" value="TreeGrafter"/>
</dbReference>
<dbReference type="Gene3D" id="2.40.100.10">
    <property type="entry name" value="Cyclophilin-like"/>
    <property type="match status" value="1"/>
</dbReference>
<evidence type="ECO:0000256" key="7">
    <source>
        <dbReference type="SAM" id="MobiDB-lite"/>
    </source>
</evidence>
<evidence type="ECO:0000259" key="8">
    <source>
        <dbReference type="PROSITE" id="PS50072"/>
    </source>
</evidence>
<feature type="region of interest" description="Disordered" evidence="7">
    <location>
        <begin position="224"/>
        <end position="272"/>
    </location>
</feature>
<dbReference type="InterPro" id="IPR013260">
    <property type="entry name" value="mRNA_splic_SYF2"/>
</dbReference>
<gene>
    <name evidence="9" type="ORF">PVIIG_04581</name>
</gene>
<name>A0A0J9SK57_PLAVI</name>
<evidence type="ECO:0000313" key="10">
    <source>
        <dbReference type="Proteomes" id="UP000053562"/>
    </source>
</evidence>
<feature type="compositionally biased region" description="Polar residues" evidence="7">
    <location>
        <begin position="370"/>
        <end position="379"/>
    </location>
</feature>
<dbReference type="PANTHER" id="PTHR13264">
    <property type="entry name" value="GCIP-INTERACTING PROTEIN P29"/>
    <property type="match status" value="1"/>
</dbReference>
<evidence type="ECO:0000256" key="4">
    <source>
        <dbReference type="ARBA" id="ARBA00022728"/>
    </source>
</evidence>
<dbReference type="Proteomes" id="UP000053562">
    <property type="component" value="Unassembled WGS sequence"/>
</dbReference>
<dbReference type="AlphaFoldDB" id="A0A0J9SK57"/>
<evidence type="ECO:0000256" key="6">
    <source>
        <dbReference type="ARBA" id="ARBA00023242"/>
    </source>
</evidence>
<dbReference type="SUPFAM" id="SSF50891">
    <property type="entry name" value="Cyclophilin-like"/>
    <property type="match status" value="1"/>
</dbReference>
<accession>A0A0J9SK57</accession>
<dbReference type="InterPro" id="IPR002130">
    <property type="entry name" value="Cyclophilin-type_PPIase_dom"/>
</dbReference>
<keyword evidence="6" id="KW-0539">Nucleus</keyword>
<feature type="region of interest" description="Disordered" evidence="7">
    <location>
        <begin position="397"/>
        <end position="455"/>
    </location>
</feature>
<dbReference type="GO" id="GO:0008380">
    <property type="term" value="P:RNA splicing"/>
    <property type="evidence" value="ECO:0007669"/>
    <property type="project" value="UniProtKB-KW"/>
</dbReference>
<dbReference type="EMBL" id="KQ234151">
    <property type="protein sequence ID" value="KMZ83016.1"/>
    <property type="molecule type" value="Genomic_DNA"/>
</dbReference>
<dbReference type="GO" id="GO:0006397">
    <property type="term" value="P:mRNA processing"/>
    <property type="evidence" value="ECO:0007669"/>
    <property type="project" value="UniProtKB-KW"/>
</dbReference>
<dbReference type="Pfam" id="PF08231">
    <property type="entry name" value="SYF2"/>
    <property type="match status" value="1"/>
</dbReference>
<keyword evidence="4" id="KW-0747">Spliceosome</keyword>
<dbReference type="GO" id="GO:0071013">
    <property type="term" value="C:catalytic step 2 spliceosome"/>
    <property type="evidence" value="ECO:0007669"/>
    <property type="project" value="TreeGrafter"/>
</dbReference>
<dbReference type="GO" id="GO:0003755">
    <property type="term" value="F:peptidyl-prolyl cis-trans isomerase activity"/>
    <property type="evidence" value="ECO:0007669"/>
    <property type="project" value="InterPro"/>
</dbReference>
<feature type="domain" description="PPIase cyclophilin-type" evidence="8">
    <location>
        <begin position="8"/>
        <end position="194"/>
    </location>
</feature>
<keyword evidence="5" id="KW-0508">mRNA splicing</keyword>
<evidence type="ECO:0000256" key="3">
    <source>
        <dbReference type="ARBA" id="ARBA00022664"/>
    </source>
</evidence>
<dbReference type="GO" id="GO:0071014">
    <property type="term" value="C:post-mRNA release spliceosomal complex"/>
    <property type="evidence" value="ECO:0007669"/>
    <property type="project" value="TreeGrafter"/>
</dbReference>
<evidence type="ECO:0000313" key="9">
    <source>
        <dbReference type="EMBL" id="KMZ83016.1"/>
    </source>
</evidence>